<evidence type="ECO:0000256" key="1">
    <source>
        <dbReference type="SAM" id="Phobius"/>
    </source>
</evidence>
<organism evidence="2 3">
    <name type="scientific">Polyrhizophydium stewartii</name>
    <dbReference type="NCBI Taxonomy" id="2732419"/>
    <lineage>
        <taxon>Eukaryota</taxon>
        <taxon>Fungi</taxon>
        <taxon>Fungi incertae sedis</taxon>
        <taxon>Chytridiomycota</taxon>
        <taxon>Chytridiomycota incertae sedis</taxon>
        <taxon>Chytridiomycetes</taxon>
        <taxon>Rhizophydiales</taxon>
        <taxon>Rhizophydiales incertae sedis</taxon>
        <taxon>Polyrhizophydium</taxon>
    </lineage>
</organism>
<evidence type="ECO:0000313" key="2">
    <source>
        <dbReference type="EMBL" id="KAL2916762.1"/>
    </source>
</evidence>
<feature type="transmembrane region" description="Helical" evidence="1">
    <location>
        <begin position="211"/>
        <end position="236"/>
    </location>
</feature>
<evidence type="ECO:0000313" key="3">
    <source>
        <dbReference type="Proteomes" id="UP001527925"/>
    </source>
</evidence>
<keyword evidence="1" id="KW-0812">Transmembrane</keyword>
<dbReference type="EMBL" id="JADGIZ020000014">
    <property type="protein sequence ID" value="KAL2916762.1"/>
    <property type="molecule type" value="Genomic_DNA"/>
</dbReference>
<protein>
    <recommendedName>
        <fullName evidence="4">DUF4436 domain-containing protein</fullName>
    </recommendedName>
</protein>
<name>A0ABR4NB58_9FUNG</name>
<dbReference type="Pfam" id="PF14494">
    <property type="entry name" value="DUF4436"/>
    <property type="match status" value="1"/>
</dbReference>
<comment type="caution">
    <text evidence="2">The sequence shown here is derived from an EMBL/GenBank/DDBJ whole genome shotgun (WGS) entry which is preliminary data.</text>
</comment>
<feature type="transmembrane region" description="Helical" evidence="1">
    <location>
        <begin position="12"/>
        <end position="31"/>
    </location>
</feature>
<dbReference type="PANTHER" id="PTHR37330:SF1">
    <property type="entry name" value="CONSERVED TRANSMEMBRANE PROTEIN-RELATED"/>
    <property type="match status" value="1"/>
</dbReference>
<dbReference type="PANTHER" id="PTHR37330">
    <property type="entry name" value="CONSERVED TRANSMEMBRANE PROTEIN-RELATED"/>
    <property type="match status" value="1"/>
</dbReference>
<keyword evidence="3" id="KW-1185">Reference proteome</keyword>
<proteinExistence type="predicted"/>
<keyword evidence="1" id="KW-0472">Membrane</keyword>
<sequence length="308" mass="33381">MNIKRNHWVQIIVVGIVVAVLAIIAPVTTVLNSREGERKRSNAVHTDISPFDVTVTNGVSSFNGLLLNGNISSIDPVAPSFKIHFVGVPVGTLDTPADEGDLAYNRLSSNIRLVVAGKETVFKKGSVISSFDIVIPIDEGSTNRYPFDAYSTIFDVALFANSSINQTVPLAFALTGAVQSWSTTLDIVDDQNGSGIVFLQVKMSRSWTTRLFSMMIVIIMWVLSLGVFVMAATLWLRGRKVEPPTIAVTGALLFALPSLRNSQPGAPIIGASIDVAGFMWNMLLVAVSSVLLLTNYIIKYKREKPSKP</sequence>
<gene>
    <name evidence="2" type="ORF">HK105_203541</name>
</gene>
<accession>A0ABR4NB58</accession>
<dbReference type="InterPro" id="IPR027948">
    <property type="entry name" value="DUF4436"/>
</dbReference>
<feature type="transmembrane region" description="Helical" evidence="1">
    <location>
        <begin position="278"/>
        <end position="298"/>
    </location>
</feature>
<reference evidence="2 3" key="1">
    <citation type="submission" date="2023-09" db="EMBL/GenBank/DDBJ databases">
        <title>Pangenome analysis of Batrachochytrium dendrobatidis and related Chytrids.</title>
        <authorList>
            <person name="Yacoub M.N."/>
            <person name="Stajich J.E."/>
            <person name="James T.Y."/>
        </authorList>
    </citation>
    <scope>NUCLEOTIDE SEQUENCE [LARGE SCALE GENOMIC DNA]</scope>
    <source>
        <strain evidence="2 3">JEL0888</strain>
    </source>
</reference>
<evidence type="ECO:0008006" key="4">
    <source>
        <dbReference type="Google" id="ProtNLM"/>
    </source>
</evidence>
<dbReference type="Proteomes" id="UP001527925">
    <property type="component" value="Unassembled WGS sequence"/>
</dbReference>
<keyword evidence="1" id="KW-1133">Transmembrane helix</keyword>